<dbReference type="CDD" id="cd01283">
    <property type="entry name" value="cytidine_deaminase"/>
    <property type="match status" value="1"/>
</dbReference>
<proteinExistence type="inferred from homology"/>
<organism evidence="17 18">
    <name type="scientific">Candidatus Enterocloster excrementipullorum</name>
    <dbReference type="NCBI Taxonomy" id="2838559"/>
    <lineage>
        <taxon>Bacteria</taxon>
        <taxon>Bacillati</taxon>
        <taxon>Bacillota</taxon>
        <taxon>Clostridia</taxon>
        <taxon>Lachnospirales</taxon>
        <taxon>Lachnospiraceae</taxon>
        <taxon>Enterocloster</taxon>
    </lineage>
</organism>
<evidence type="ECO:0000256" key="4">
    <source>
        <dbReference type="ARBA" id="ARBA00012783"/>
    </source>
</evidence>
<evidence type="ECO:0000256" key="9">
    <source>
        <dbReference type="ARBA" id="ARBA00032005"/>
    </source>
</evidence>
<dbReference type="EC" id="3.5.4.5" evidence="4 15"/>
<feature type="binding site" evidence="14">
    <location>
        <position position="65"/>
    </location>
    <ligand>
        <name>Zn(2+)</name>
        <dbReference type="ChEBI" id="CHEBI:29105"/>
        <note>catalytic</note>
    </ligand>
</feature>
<comment type="catalytic activity">
    <reaction evidence="10 15">
        <text>2'-deoxycytidine + H2O + H(+) = 2'-deoxyuridine + NH4(+)</text>
        <dbReference type="Rhea" id="RHEA:13433"/>
        <dbReference type="ChEBI" id="CHEBI:15377"/>
        <dbReference type="ChEBI" id="CHEBI:15378"/>
        <dbReference type="ChEBI" id="CHEBI:15698"/>
        <dbReference type="ChEBI" id="CHEBI:16450"/>
        <dbReference type="ChEBI" id="CHEBI:28938"/>
        <dbReference type="EC" id="3.5.4.5"/>
    </reaction>
</comment>
<evidence type="ECO:0000256" key="3">
    <source>
        <dbReference type="ARBA" id="ARBA00006576"/>
    </source>
</evidence>
<evidence type="ECO:0000256" key="15">
    <source>
        <dbReference type="RuleBase" id="RU364006"/>
    </source>
</evidence>
<evidence type="ECO:0000256" key="8">
    <source>
        <dbReference type="ARBA" id="ARBA00022833"/>
    </source>
</evidence>
<feature type="binding site" evidence="13">
    <location>
        <begin position="54"/>
        <end position="60"/>
    </location>
    <ligand>
        <name>substrate</name>
    </ligand>
</feature>
<evidence type="ECO:0000256" key="5">
    <source>
        <dbReference type="ARBA" id="ARBA00018266"/>
    </source>
</evidence>
<feature type="domain" description="CMP/dCMP-type deaminase" evidence="16">
    <location>
        <begin position="13"/>
        <end position="144"/>
    </location>
</feature>
<sequence length="147" mass="16066">MNLERKTLKQEKEQDEALVREALLGLSRSYAPYSHFHVSAALLCGDGSIYTGNNIENAAYSATVCAERCAFFKAVSEGKREFAAIAICGGKDGEAEDYCPPCGVCRQVMREFCGPSFRVLLVKGTGERREFTLAELLPESFGPDNLG</sequence>
<keyword evidence="6 14" id="KW-0479">Metal-binding</keyword>
<keyword evidence="8 14" id="KW-0862">Zinc</keyword>
<comment type="caution">
    <text evidence="17">The sequence shown here is derived from an EMBL/GenBank/DDBJ whole genome shotgun (WGS) entry which is preliminary data.</text>
</comment>
<dbReference type="Proteomes" id="UP000823910">
    <property type="component" value="Unassembled WGS sequence"/>
</dbReference>
<protein>
    <recommendedName>
        <fullName evidence="5 15">Cytidine deaminase</fullName>
        <ecNumber evidence="4 15">3.5.4.5</ecNumber>
    </recommendedName>
    <alternativeName>
        <fullName evidence="9 15">Cytidine aminohydrolase</fullName>
    </alternativeName>
</protein>
<evidence type="ECO:0000313" key="17">
    <source>
        <dbReference type="EMBL" id="HJC07301.1"/>
    </source>
</evidence>
<feature type="active site" description="Proton donor" evidence="12">
    <location>
        <position position="67"/>
    </location>
</feature>
<dbReference type="SUPFAM" id="SSF53927">
    <property type="entry name" value="Cytidine deaminase-like"/>
    <property type="match status" value="1"/>
</dbReference>
<evidence type="ECO:0000256" key="10">
    <source>
        <dbReference type="ARBA" id="ARBA00049252"/>
    </source>
</evidence>
<dbReference type="EMBL" id="DWWT01000078">
    <property type="protein sequence ID" value="HJC07301.1"/>
    <property type="molecule type" value="Genomic_DNA"/>
</dbReference>
<dbReference type="PANTHER" id="PTHR11644:SF2">
    <property type="entry name" value="CYTIDINE DEAMINASE"/>
    <property type="match status" value="1"/>
</dbReference>
<evidence type="ECO:0000256" key="12">
    <source>
        <dbReference type="PIRSR" id="PIRSR606262-1"/>
    </source>
</evidence>
<dbReference type="InterPro" id="IPR006262">
    <property type="entry name" value="Cyt_deam_tetra"/>
</dbReference>
<comment type="cofactor">
    <cofactor evidence="1 14 15">
        <name>Zn(2+)</name>
        <dbReference type="ChEBI" id="CHEBI:29105"/>
    </cofactor>
</comment>
<dbReference type="InterPro" id="IPR016193">
    <property type="entry name" value="Cytidine_deaminase-like"/>
</dbReference>
<comment type="similarity">
    <text evidence="3 15">Belongs to the cytidine and deoxycytidylate deaminase family.</text>
</comment>
<dbReference type="FunFam" id="3.40.140.10:FF:000008">
    <property type="entry name" value="Cytidine deaminase"/>
    <property type="match status" value="1"/>
</dbReference>
<dbReference type="InterPro" id="IPR002125">
    <property type="entry name" value="CMP_dCMP_dom"/>
</dbReference>
<dbReference type="GO" id="GO:0072527">
    <property type="term" value="P:pyrimidine-containing compound metabolic process"/>
    <property type="evidence" value="ECO:0007669"/>
    <property type="project" value="UniProtKB-ARBA"/>
</dbReference>
<evidence type="ECO:0000313" key="18">
    <source>
        <dbReference type="Proteomes" id="UP000823910"/>
    </source>
</evidence>
<dbReference type="GO" id="GO:0004126">
    <property type="term" value="F:cytidine deaminase activity"/>
    <property type="evidence" value="ECO:0007669"/>
    <property type="project" value="UniProtKB-UniRule"/>
</dbReference>
<dbReference type="NCBIfam" id="NF004064">
    <property type="entry name" value="PRK05578.1"/>
    <property type="match status" value="1"/>
</dbReference>
<dbReference type="PANTHER" id="PTHR11644">
    <property type="entry name" value="CYTIDINE DEAMINASE"/>
    <property type="match status" value="1"/>
</dbReference>
<evidence type="ECO:0000256" key="11">
    <source>
        <dbReference type="ARBA" id="ARBA00049558"/>
    </source>
</evidence>
<evidence type="ECO:0000256" key="6">
    <source>
        <dbReference type="ARBA" id="ARBA00022723"/>
    </source>
</evidence>
<dbReference type="Pfam" id="PF00383">
    <property type="entry name" value="dCMP_cyt_deam_1"/>
    <property type="match status" value="1"/>
</dbReference>
<gene>
    <name evidence="17" type="primary">cdd</name>
    <name evidence="17" type="ORF">H9704_14350</name>
</gene>
<evidence type="ECO:0000256" key="1">
    <source>
        <dbReference type="ARBA" id="ARBA00001947"/>
    </source>
</evidence>
<reference evidence="17" key="2">
    <citation type="submission" date="2021-04" db="EMBL/GenBank/DDBJ databases">
        <authorList>
            <person name="Gilroy R."/>
        </authorList>
    </citation>
    <scope>NUCLEOTIDE SEQUENCE</scope>
    <source>
        <strain evidence="17">CHK180-15479</strain>
    </source>
</reference>
<evidence type="ECO:0000256" key="14">
    <source>
        <dbReference type="PIRSR" id="PIRSR606262-3"/>
    </source>
</evidence>
<evidence type="ECO:0000256" key="2">
    <source>
        <dbReference type="ARBA" id="ARBA00003949"/>
    </source>
</evidence>
<dbReference type="Gene3D" id="3.40.140.10">
    <property type="entry name" value="Cytidine Deaminase, domain 2"/>
    <property type="match status" value="1"/>
</dbReference>
<dbReference type="InterPro" id="IPR050202">
    <property type="entry name" value="Cyt/Deoxycyt_deaminase"/>
</dbReference>
<accession>A0A9D2N492</accession>
<comment type="function">
    <text evidence="2 15">This enzyme scavenges exogenous and endogenous cytidine and 2'-deoxycytidine for UMP synthesis.</text>
</comment>
<dbReference type="GO" id="GO:0008270">
    <property type="term" value="F:zinc ion binding"/>
    <property type="evidence" value="ECO:0007669"/>
    <property type="project" value="UniProtKB-UniRule"/>
</dbReference>
<dbReference type="PROSITE" id="PS51747">
    <property type="entry name" value="CYT_DCMP_DEAMINASES_2"/>
    <property type="match status" value="1"/>
</dbReference>
<keyword evidence="7 15" id="KW-0378">Hydrolase</keyword>
<dbReference type="GO" id="GO:0055086">
    <property type="term" value="P:nucleobase-containing small molecule metabolic process"/>
    <property type="evidence" value="ECO:0007669"/>
    <property type="project" value="UniProtKB-ARBA"/>
</dbReference>
<evidence type="ECO:0000256" key="13">
    <source>
        <dbReference type="PIRSR" id="PIRSR606262-2"/>
    </source>
</evidence>
<reference evidence="17" key="1">
    <citation type="journal article" date="2021" name="PeerJ">
        <title>Extensive microbial diversity within the chicken gut microbiome revealed by metagenomics and culture.</title>
        <authorList>
            <person name="Gilroy R."/>
            <person name="Ravi A."/>
            <person name="Getino M."/>
            <person name="Pursley I."/>
            <person name="Horton D.L."/>
            <person name="Alikhan N.F."/>
            <person name="Baker D."/>
            <person name="Gharbi K."/>
            <person name="Hall N."/>
            <person name="Watson M."/>
            <person name="Adriaenssens E.M."/>
            <person name="Foster-Nyarko E."/>
            <person name="Jarju S."/>
            <person name="Secka A."/>
            <person name="Antonio M."/>
            <person name="Oren A."/>
            <person name="Chaudhuri R.R."/>
            <person name="La Ragione R."/>
            <person name="Hildebrand F."/>
            <person name="Pallen M.J."/>
        </authorList>
    </citation>
    <scope>NUCLEOTIDE SEQUENCE</scope>
    <source>
        <strain evidence="17">CHK180-15479</strain>
    </source>
</reference>
<dbReference type="NCBIfam" id="TIGR01354">
    <property type="entry name" value="cyt_deam_tetra"/>
    <property type="match status" value="1"/>
</dbReference>
<dbReference type="AlphaFoldDB" id="A0A9D2N492"/>
<evidence type="ECO:0000256" key="7">
    <source>
        <dbReference type="ARBA" id="ARBA00022801"/>
    </source>
</evidence>
<evidence type="ECO:0000259" key="16">
    <source>
        <dbReference type="PROSITE" id="PS51747"/>
    </source>
</evidence>
<feature type="binding site" evidence="14">
    <location>
        <position position="102"/>
    </location>
    <ligand>
        <name>Zn(2+)</name>
        <dbReference type="ChEBI" id="CHEBI:29105"/>
        <note>catalytic</note>
    </ligand>
</feature>
<dbReference type="GO" id="GO:0005829">
    <property type="term" value="C:cytosol"/>
    <property type="evidence" value="ECO:0007669"/>
    <property type="project" value="TreeGrafter"/>
</dbReference>
<comment type="catalytic activity">
    <reaction evidence="11 15">
        <text>cytidine + H2O + H(+) = uridine + NH4(+)</text>
        <dbReference type="Rhea" id="RHEA:16069"/>
        <dbReference type="ChEBI" id="CHEBI:15377"/>
        <dbReference type="ChEBI" id="CHEBI:15378"/>
        <dbReference type="ChEBI" id="CHEBI:16704"/>
        <dbReference type="ChEBI" id="CHEBI:17562"/>
        <dbReference type="ChEBI" id="CHEBI:28938"/>
        <dbReference type="EC" id="3.5.4.5"/>
    </reaction>
</comment>
<feature type="binding site" evidence="14">
    <location>
        <position position="105"/>
    </location>
    <ligand>
        <name>Zn(2+)</name>
        <dbReference type="ChEBI" id="CHEBI:29105"/>
        <note>catalytic</note>
    </ligand>
</feature>
<name>A0A9D2N492_9FIRM</name>